<organism evidence="1 2">
    <name type="scientific">Corynebacterium atypicum</name>
    <dbReference type="NCBI Taxonomy" id="191610"/>
    <lineage>
        <taxon>Bacteria</taxon>
        <taxon>Bacillati</taxon>
        <taxon>Actinomycetota</taxon>
        <taxon>Actinomycetes</taxon>
        <taxon>Mycobacteriales</taxon>
        <taxon>Corynebacteriaceae</taxon>
        <taxon>Corynebacterium</taxon>
    </lineage>
</organism>
<proteinExistence type="predicted"/>
<protein>
    <submittedName>
        <fullName evidence="1">Uncharacterized protein</fullName>
    </submittedName>
</protein>
<dbReference type="EMBL" id="CP008944">
    <property type="protein sequence ID" value="AIG64808.1"/>
    <property type="molecule type" value="Genomic_DNA"/>
</dbReference>
<keyword evidence="2" id="KW-1185">Reference proteome</keyword>
<evidence type="ECO:0000313" key="2">
    <source>
        <dbReference type="Proteomes" id="UP000028504"/>
    </source>
</evidence>
<sequence length="497" mass="50891">MVEVPDIFLATADWVCARPLGCPAAANLTGVLVELTGPARFAVTCPGAQLSGSGRRSAAHGLQSAGPACEAPPRPRRIPWPAACGVAADVVIIERSGAPGAAARGRIVDGPQLFVTSHSPTETQRLLSTPIDPDALLAVRTRLLAAELRATAYRVAASPSVHQPGAGERGGGVAAQLRAIAELSQVGARGFPGDDPLGRDRAAPTVAVMGPEKRACRGVAQRLEHAGATLVPPAAYPAPAADWRRAGAATSASSARPDAVVAVAPKGGWREVDLDNFWQISMLAAGSLILSTAPLPSPGLVDAVVSEAELAQWLIGGQLPEIPRPGWRRAAELVRRRRQSFAAACLRGVEQLPDPCAGHARIERLAAELRIPIPAREPARLGAFLRECLPVLAVVVLGAGLTAARSVGPLRAVAAGLIAGAAVAATRWAGYRRGVARRQLRARVEAITHAVAPGAGVAAPHGGIRWLNLRAAGVIGGAGGTDGAAGADRGPAGGWRP</sequence>
<gene>
    <name evidence="1" type="ORF">CATYP_09880</name>
</gene>
<dbReference type="Proteomes" id="UP000028504">
    <property type="component" value="Chromosome"/>
</dbReference>
<reference evidence="1 2" key="1">
    <citation type="submission" date="2014-07" db="EMBL/GenBank/DDBJ databases">
        <title>Complete genome sequence of Corynebacterium atypicum DSM 44849: identifiction of the mycolic acid biosynthesis genes.</title>
        <authorList>
            <person name="Tippelt A."/>
            <person name="Mollmann S."/>
            <person name="Albersmeier A."/>
            <person name="Jaenicke S."/>
            <person name="Ruckert C."/>
            <person name="Tauch A."/>
        </authorList>
    </citation>
    <scope>NUCLEOTIDE SEQUENCE [LARGE SCALE GENOMIC DNA]</scope>
    <source>
        <strain evidence="1 2">R2070</strain>
    </source>
</reference>
<name>A0ABM5QPT5_9CORY</name>
<evidence type="ECO:0000313" key="1">
    <source>
        <dbReference type="EMBL" id="AIG64808.1"/>
    </source>
</evidence>
<accession>A0ABM5QPT5</accession>